<reference evidence="1 2" key="1">
    <citation type="submission" date="2016-10" db="EMBL/GenBank/DDBJ databases">
        <title>Reductive evolution of mitochondrial metabolism and differential evolution of invasion-related proteins in Cryptosporidium.</title>
        <authorList>
            <person name="Liu S."/>
            <person name="Roellig D.M."/>
            <person name="Guo Y."/>
            <person name="Li N."/>
            <person name="Frace M.A."/>
            <person name="Tang K."/>
            <person name="Zhang L."/>
            <person name="Feng Y."/>
            <person name="Xiao L."/>
        </authorList>
    </citation>
    <scope>NUCLEOTIDE SEQUENCE [LARGE SCALE GENOMIC DNA]</scope>
    <source>
        <strain evidence="1">39726</strain>
    </source>
</reference>
<evidence type="ECO:0008006" key="3">
    <source>
        <dbReference type="Google" id="ProtNLM"/>
    </source>
</evidence>
<accession>A0A1J4MG18</accession>
<dbReference type="GeneID" id="39979196"/>
<proteinExistence type="predicted"/>
<dbReference type="Proteomes" id="UP000186176">
    <property type="component" value="Unassembled WGS sequence"/>
</dbReference>
<evidence type="ECO:0000313" key="2">
    <source>
        <dbReference type="Proteomes" id="UP000186176"/>
    </source>
</evidence>
<dbReference type="EMBL" id="LRBP01000017">
    <property type="protein sequence ID" value="OII73174.1"/>
    <property type="molecule type" value="Genomic_DNA"/>
</dbReference>
<sequence length="96" mass="11285">MAENSAKERYLDLICVDGEKFKLKSILAEYITNIKDELFETGSMKFNYINSTQMKKVIEYLEYKHQYSTKHGRLQEFQIEESQAIDLLIIADRLGI</sequence>
<dbReference type="OrthoDB" id="249087at2759"/>
<dbReference type="Gene3D" id="3.30.710.10">
    <property type="entry name" value="Potassium Channel Kv1.1, Chain A"/>
    <property type="match status" value="1"/>
</dbReference>
<dbReference type="RefSeq" id="XP_028874538.1">
    <property type="nucleotide sequence ID" value="XM_029019417.1"/>
</dbReference>
<evidence type="ECO:0000313" key="1">
    <source>
        <dbReference type="EMBL" id="OII73174.1"/>
    </source>
</evidence>
<dbReference type="VEuPathDB" id="CryptoDB:cubi_02406"/>
<dbReference type="SUPFAM" id="SSF54695">
    <property type="entry name" value="POZ domain"/>
    <property type="match status" value="1"/>
</dbReference>
<comment type="caution">
    <text evidence="1">The sequence shown here is derived from an EMBL/GenBank/DDBJ whole genome shotgun (WGS) entry which is preliminary data.</text>
</comment>
<name>A0A1J4MG18_9CRYT</name>
<dbReference type="InterPro" id="IPR011333">
    <property type="entry name" value="SKP1/BTB/POZ_sf"/>
</dbReference>
<dbReference type="InterPro" id="IPR039948">
    <property type="entry name" value="ELC1"/>
</dbReference>
<keyword evidence="2" id="KW-1185">Reference proteome</keyword>
<dbReference type="PANTHER" id="PTHR20648">
    <property type="entry name" value="ELONGIN-C"/>
    <property type="match status" value="1"/>
</dbReference>
<dbReference type="AlphaFoldDB" id="A0A1J4MG18"/>
<gene>
    <name evidence="1" type="ORF">cubi_02406</name>
</gene>
<organism evidence="1 2">
    <name type="scientific">Cryptosporidium ubiquitum</name>
    <dbReference type="NCBI Taxonomy" id="857276"/>
    <lineage>
        <taxon>Eukaryota</taxon>
        <taxon>Sar</taxon>
        <taxon>Alveolata</taxon>
        <taxon>Apicomplexa</taxon>
        <taxon>Conoidasida</taxon>
        <taxon>Coccidia</taxon>
        <taxon>Eucoccidiorida</taxon>
        <taxon>Eimeriorina</taxon>
        <taxon>Cryptosporidiidae</taxon>
        <taxon>Cryptosporidium</taxon>
    </lineage>
</organism>
<protein>
    <recommendedName>
        <fullName evidence="3">Elongin-C</fullName>
    </recommendedName>
</protein>